<keyword evidence="2" id="KW-1185">Reference proteome</keyword>
<comment type="caution">
    <text evidence="1">The sequence shown here is derived from an EMBL/GenBank/DDBJ whole genome shotgun (WGS) entry which is preliminary data.</text>
</comment>
<dbReference type="EMBL" id="WNNK01000022">
    <property type="protein sequence ID" value="MUF07204.1"/>
    <property type="molecule type" value="Genomic_DNA"/>
</dbReference>
<dbReference type="OrthoDB" id="7023987at2"/>
<dbReference type="RefSeq" id="WP_155585354.1">
    <property type="nucleotide sequence ID" value="NZ_JBHSTH010000022.1"/>
</dbReference>
<reference evidence="1 2" key="1">
    <citation type="submission" date="2019-11" db="EMBL/GenBank/DDBJ databases">
        <title>Pseudomonas karstica sp. nov. and Pseudomonas spelaei sp. nov. from karst caves.</title>
        <authorList>
            <person name="Zeman M."/>
        </authorList>
    </citation>
    <scope>NUCLEOTIDE SEQUENCE [LARGE SCALE GENOMIC DNA]</scope>
    <source>
        <strain evidence="1 2">CCM 7893</strain>
    </source>
</reference>
<evidence type="ECO:0000313" key="1">
    <source>
        <dbReference type="EMBL" id="MUF07204.1"/>
    </source>
</evidence>
<evidence type="ECO:0000313" key="2">
    <source>
        <dbReference type="Proteomes" id="UP000438196"/>
    </source>
</evidence>
<sequence length="57" mass="5919">MNLSSMVKGILLALIFLGLMACVLPSGAQLVRMGGSSWFLVGQGVERAGPYYVASAS</sequence>
<organism evidence="1 2">
    <name type="scientific">Pseudomonas spelaei</name>
    <dbReference type="NCBI Taxonomy" id="1055469"/>
    <lineage>
        <taxon>Bacteria</taxon>
        <taxon>Pseudomonadati</taxon>
        <taxon>Pseudomonadota</taxon>
        <taxon>Gammaproteobacteria</taxon>
        <taxon>Pseudomonadales</taxon>
        <taxon>Pseudomonadaceae</taxon>
        <taxon>Pseudomonas</taxon>
    </lineage>
</organism>
<dbReference type="AlphaFoldDB" id="A0A6I3WH86"/>
<proteinExistence type="predicted"/>
<dbReference type="Proteomes" id="UP000438196">
    <property type="component" value="Unassembled WGS sequence"/>
</dbReference>
<accession>A0A6I3WH86</accession>
<name>A0A6I3WH86_9PSED</name>
<gene>
    <name evidence="1" type="ORF">GNF76_22895</name>
</gene>
<protein>
    <submittedName>
        <fullName evidence="1">Uncharacterized protein</fullName>
    </submittedName>
</protein>